<name>A0ACA9PBZ9_9GLOM</name>
<evidence type="ECO:0000313" key="2">
    <source>
        <dbReference type="Proteomes" id="UP000789920"/>
    </source>
</evidence>
<gene>
    <name evidence="1" type="ORF">RPERSI_LOCUS10074</name>
</gene>
<proteinExistence type="predicted"/>
<sequence>VDITSADITGVAIADSEFLFIEAIISTTSEGWLVQSFLSAGLEMLEILELRPSFNLRFFSTYSCI</sequence>
<dbReference type="EMBL" id="CAJVQC010019549">
    <property type="protein sequence ID" value="CAG8702093.1"/>
    <property type="molecule type" value="Genomic_DNA"/>
</dbReference>
<evidence type="ECO:0000313" key="1">
    <source>
        <dbReference type="EMBL" id="CAG8702093.1"/>
    </source>
</evidence>
<protein>
    <submittedName>
        <fullName evidence="1">13333_t:CDS:1</fullName>
    </submittedName>
</protein>
<comment type="caution">
    <text evidence="1">The sequence shown here is derived from an EMBL/GenBank/DDBJ whole genome shotgun (WGS) entry which is preliminary data.</text>
</comment>
<feature type="non-terminal residue" evidence="1">
    <location>
        <position position="1"/>
    </location>
</feature>
<reference evidence="1" key="1">
    <citation type="submission" date="2021-06" db="EMBL/GenBank/DDBJ databases">
        <authorList>
            <person name="Kallberg Y."/>
            <person name="Tangrot J."/>
            <person name="Rosling A."/>
        </authorList>
    </citation>
    <scope>NUCLEOTIDE SEQUENCE</scope>
    <source>
        <strain evidence="1">MA461A</strain>
    </source>
</reference>
<feature type="non-terminal residue" evidence="1">
    <location>
        <position position="65"/>
    </location>
</feature>
<keyword evidence="2" id="KW-1185">Reference proteome</keyword>
<organism evidence="1 2">
    <name type="scientific">Racocetra persica</name>
    <dbReference type="NCBI Taxonomy" id="160502"/>
    <lineage>
        <taxon>Eukaryota</taxon>
        <taxon>Fungi</taxon>
        <taxon>Fungi incertae sedis</taxon>
        <taxon>Mucoromycota</taxon>
        <taxon>Glomeromycotina</taxon>
        <taxon>Glomeromycetes</taxon>
        <taxon>Diversisporales</taxon>
        <taxon>Gigasporaceae</taxon>
        <taxon>Racocetra</taxon>
    </lineage>
</organism>
<dbReference type="Proteomes" id="UP000789920">
    <property type="component" value="Unassembled WGS sequence"/>
</dbReference>
<accession>A0ACA9PBZ9</accession>